<dbReference type="InterPro" id="IPR014284">
    <property type="entry name" value="RNA_pol_sigma-70_dom"/>
</dbReference>
<gene>
    <name evidence="7" type="ORF">D3H65_28105</name>
</gene>
<name>A0A3B7MX30_9BACT</name>
<dbReference type="AlphaFoldDB" id="A0A3B7MX30"/>
<dbReference type="InterPro" id="IPR013324">
    <property type="entry name" value="RNA_pol_sigma_r3/r4-like"/>
</dbReference>
<dbReference type="Gene3D" id="1.10.1740.10">
    <property type="match status" value="1"/>
</dbReference>
<dbReference type="PANTHER" id="PTHR43133">
    <property type="entry name" value="RNA POLYMERASE ECF-TYPE SIGMA FACTO"/>
    <property type="match status" value="1"/>
</dbReference>
<proteinExistence type="inferred from homology"/>
<dbReference type="OrthoDB" id="799938at2"/>
<evidence type="ECO:0000313" key="7">
    <source>
        <dbReference type="EMBL" id="AXY77610.1"/>
    </source>
</evidence>
<comment type="similarity">
    <text evidence="1">Belongs to the sigma-70 factor family. ECF subfamily.</text>
</comment>
<feature type="domain" description="RNA polymerase sigma-70 region 2" evidence="5">
    <location>
        <begin position="102"/>
        <end position="168"/>
    </location>
</feature>
<evidence type="ECO:0000256" key="1">
    <source>
        <dbReference type="ARBA" id="ARBA00010641"/>
    </source>
</evidence>
<sequence>MTLIETFPRPYRDLIETLSRPSSQSAPYILRVPSVSSPCPGPLLLIQQVVQGYRPGIWHSSKIFPNFSFLLSILFQRLQRMNEETNLMQEVSAGNEKAFKQLFELHYHKLFNYLLRVTKSKEIAEEIAIDIFVKLWIGRELIQDIRHLDAFLQKVAHNKALDFFKVAARDARMHKLIRKEMESTREQEADYKLLDSEYQHLVTQAIDQLSPQRKMVFTMSRVEGLTHDEIAQRLQLSRNTVRNTIAESLKSIRHFLQLHDLSGVVILGILINN</sequence>
<reference evidence="7 8" key="1">
    <citation type="submission" date="2018-09" db="EMBL/GenBank/DDBJ databases">
        <title>Genome sequencing of strain 6GH32-13.</title>
        <authorList>
            <person name="Weon H.-Y."/>
            <person name="Heo J."/>
            <person name="Kwon S.-W."/>
        </authorList>
    </citation>
    <scope>NUCLEOTIDE SEQUENCE [LARGE SCALE GENOMIC DNA]</scope>
    <source>
        <strain evidence="7 8">5GH32-13</strain>
    </source>
</reference>
<dbReference type="SUPFAM" id="SSF88659">
    <property type="entry name" value="Sigma3 and sigma4 domains of RNA polymerase sigma factors"/>
    <property type="match status" value="1"/>
</dbReference>
<dbReference type="Gene3D" id="1.10.10.10">
    <property type="entry name" value="Winged helix-like DNA-binding domain superfamily/Winged helix DNA-binding domain"/>
    <property type="match status" value="1"/>
</dbReference>
<feature type="domain" description="RNA polymerase sigma factor 70 region 4 type 2" evidence="6">
    <location>
        <begin position="201"/>
        <end position="250"/>
    </location>
</feature>
<dbReference type="GO" id="GO:0016987">
    <property type="term" value="F:sigma factor activity"/>
    <property type="evidence" value="ECO:0007669"/>
    <property type="project" value="UniProtKB-KW"/>
</dbReference>
<dbReference type="CDD" id="cd06171">
    <property type="entry name" value="Sigma70_r4"/>
    <property type="match status" value="1"/>
</dbReference>
<evidence type="ECO:0000259" key="5">
    <source>
        <dbReference type="Pfam" id="PF04542"/>
    </source>
</evidence>
<dbReference type="InterPro" id="IPR013325">
    <property type="entry name" value="RNA_pol_sigma_r2"/>
</dbReference>
<dbReference type="KEGG" id="pseg:D3H65_28105"/>
<evidence type="ECO:0000259" key="6">
    <source>
        <dbReference type="Pfam" id="PF08281"/>
    </source>
</evidence>
<evidence type="ECO:0000313" key="8">
    <source>
        <dbReference type="Proteomes" id="UP000263900"/>
    </source>
</evidence>
<dbReference type="NCBIfam" id="TIGR02937">
    <property type="entry name" value="sigma70-ECF"/>
    <property type="match status" value="1"/>
</dbReference>
<keyword evidence="3" id="KW-0731">Sigma factor</keyword>
<dbReference type="Pfam" id="PF04542">
    <property type="entry name" value="Sigma70_r2"/>
    <property type="match status" value="1"/>
</dbReference>
<dbReference type="GO" id="GO:0006352">
    <property type="term" value="P:DNA-templated transcription initiation"/>
    <property type="evidence" value="ECO:0007669"/>
    <property type="project" value="InterPro"/>
</dbReference>
<evidence type="ECO:0000256" key="2">
    <source>
        <dbReference type="ARBA" id="ARBA00023015"/>
    </source>
</evidence>
<keyword evidence="4" id="KW-0804">Transcription</keyword>
<dbReference type="InterPro" id="IPR013249">
    <property type="entry name" value="RNA_pol_sigma70_r4_t2"/>
</dbReference>
<dbReference type="PANTHER" id="PTHR43133:SF46">
    <property type="entry name" value="RNA POLYMERASE SIGMA-70 FACTOR ECF SUBFAMILY"/>
    <property type="match status" value="1"/>
</dbReference>
<dbReference type="GO" id="GO:0003677">
    <property type="term" value="F:DNA binding"/>
    <property type="evidence" value="ECO:0007669"/>
    <property type="project" value="InterPro"/>
</dbReference>
<protein>
    <submittedName>
        <fullName evidence="7">RNA polymerase sigma-70 factor</fullName>
    </submittedName>
</protein>
<accession>A0A3B7MX30</accession>
<evidence type="ECO:0000256" key="4">
    <source>
        <dbReference type="ARBA" id="ARBA00023163"/>
    </source>
</evidence>
<dbReference type="Proteomes" id="UP000263900">
    <property type="component" value="Chromosome"/>
</dbReference>
<dbReference type="SUPFAM" id="SSF88946">
    <property type="entry name" value="Sigma2 domain of RNA polymerase sigma factors"/>
    <property type="match status" value="1"/>
</dbReference>
<keyword evidence="8" id="KW-1185">Reference proteome</keyword>
<organism evidence="7 8">
    <name type="scientific">Paraflavitalea soli</name>
    <dbReference type="NCBI Taxonomy" id="2315862"/>
    <lineage>
        <taxon>Bacteria</taxon>
        <taxon>Pseudomonadati</taxon>
        <taxon>Bacteroidota</taxon>
        <taxon>Chitinophagia</taxon>
        <taxon>Chitinophagales</taxon>
        <taxon>Chitinophagaceae</taxon>
        <taxon>Paraflavitalea</taxon>
    </lineage>
</organism>
<evidence type="ECO:0000256" key="3">
    <source>
        <dbReference type="ARBA" id="ARBA00023082"/>
    </source>
</evidence>
<dbReference type="InterPro" id="IPR036388">
    <property type="entry name" value="WH-like_DNA-bd_sf"/>
</dbReference>
<keyword evidence="2" id="KW-0805">Transcription regulation</keyword>
<dbReference type="EMBL" id="CP032157">
    <property type="protein sequence ID" value="AXY77610.1"/>
    <property type="molecule type" value="Genomic_DNA"/>
</dbReference>
<dbReference type="InterPro" id="IPR014327">
    <property type="entry name" value="RNA_pol_sigma70_bacteroid"/>
</dbReference>
<dbReference type="InterPro" id="IPR039425">
    <property type="entry name" value="RNA_pol_sigma-70-like"/>
</dbReference>
<dbReference type="NCBIfam" id="TIGR02985">
    <property type="entry name" value="Sig70_bacteroi1"/>
    <property type="match status" value="1"/>
</dbReference>
<dbReference type="Pfam" id="PF08281">
    <property type="entry name" value="Sigma70_r4_2"/>
    <property type="match status" value="1"/>
</dbReference>
<dbReference type="InterPro" id="IPR007627">
    <property type="entry name" value="RNA_pol_sigma70_r2"/>
</dbReference>